<organism evidence="3 4">
    <name type="scientific">Babesia ovata</name>
    <dbReference type="NCBI Taxonomy" id="189622"/>
    <lineage>
        <taxon>Eukaryota</taxon>
        <taxon>Sar</taxon>
        <taxon>Alveolata</taxon>
        <taxon>Apicomplexa</taxon>
        <taxon>Aconoidasida</taxon>
        <taxon>Piroplasmida</taxon>
        <taxon>Babesiidae</taxon>
        <taxon>Babesia</taxon>
    </lineage>
</organism>
<name>A0A2H6K7G9_9APIC</name>
<evidence type="ECO:0000313" key="3">
    <source>
        <dbReference type="EMBL" id="GBE58943.1"/>
    </source>
</evidence>
<evidence type="ECO:0000256" key="2">
    <source>
        <dbReference type="SAM" id="Phobius"/>
    </source>
</evidence>
<evidence type="ECO:0000256" key="1">
    <source>
        <dbReference type="SAM" id="Coils"/>
    </source>
</evidence>
<dbReference type="Gene3D" id="3.90.20.10">
    <property type="match status" value="1"/>
</dbReference>
<dbReference type="RefSeq" id="XP_028865186.1">
    <property type="nucleotide sequence ID" value="XM_029009353.1"/>
</dbReference>
<feature type="transmembrane region" description="Helical" evidence="2">
    <location>
        <begin position="1795"/>
        <end position="1818"/>
    </location>
</feature>
<dbReference type="VEuPathDB" id="PiroplasmaDB:BOVATA_004360"/>
<dbReference type="Proteomes" id="UP000236319">
    <property type="component" value="Unassembled WGS sequence"/>
</dbReference>
<gene>
    <name evidence="3" type="ORF">BOVATA_004360</name>
</gene>
<proteinExistence type="predicted"/>
<sequence length="1857" mass="208215">MVRQSKKLTDCPENLRESIDWLIQVKHGNGGGLDKLAEALKRLIQKAIDDATSSLEKRKKELECPEKSSSEESFCQSKQDEIDKLNGDESKKSKMESDLKKHYNEVHYLTQDARQCALNDIDARRVSLGTLAGQFSGFIGGGQEVKDAILHGLHSNVNQLIKRLQASCGDKGCCKTKTTEIEKINKKVESSDENDVETQFNDLQHKLSEIEKEIAENINKLNTTIQRLESEKAAKKDALSEKDSKSLNSHNASKKSLDTLQKLCGYANKIPSSQNNPRDLLDKLCTGIQTFLGYDNKSNGYTGSGIVYSDLDRLCDGVMAFLHGVLSAAKENENVTKYDNNGDKLVEVLKGLETSIGKGSGAFGPQVTAVSGWLGRYESEVNKKCEAVTNGINALSDNLSKGYSNVVDSKKVDSLKDQLASWESTVSDISREVKNIEEDKVSELDKALKERVMGEMKVVKKAVGMLLGAAGEDGLEKQVQTVDKTLERTKNEIKRDIKEKFSKIDESVRKLGGTKNKQIGHLNDRLKDARDFLDRYNQDYKTEIERLFTQLHGRMNNINPHHPDPAGKESELKKKFTAVTEAVDGIEKAYKDKFADVKKKVDAAVDQALEKDMQHSLDKLDDHIRTDLEGLRNSIKLKLEAFAGSLGTKIKEAAKLAKGSGREMRVLKPLLVSLEVADRRNRLRRNYAVGGTIEGVLYNLRRLEEVSSGTAVYAELLATVRKSLYAAIDKVLKGVIMDPKSIIKFDTAFMSNYYKETKKEDGTGIGTFRGLIMTIKSEFGKGIERPDPNGDVSVDPTKFESQFNYKTDDGQGAKDKYDQAKQAISPTIIDELEALPQQVDAKRKEAVERMSALYTELNNKFNYIYELVHKASGAIDISITSLQSTLNSSQEACLTSVSQAFQTLTTEVRALFAQGHKADLAALKTLVDGQKGEIDGIIFNDKISGIKGLLSALNTHNDKISRIPVGEFKYAAEKSKHYLDAILDYIRLQVRTPAKAPGQDPELSDESKKVWNVSVRLDALLNYLKDDKPHPDDPTGKRIYTFDHQSGNLLASLTFAVDNLTSPNFHGFHNPLLLDAIRSGMHKFTEQLGHAYVNKYSGQKRADDWVETKQSADKKTTETQLTTEGRNCAKVCLTILETLNTNLGWLRKACKKYNNAQINLANGNKLGAFFQHWGYILSEESKQNGEVKNHQDRNGQYIYNLLTKEVDKAGEKHKLVSEDDDNKVNKDKHGLMRKLHAHLGAYYKVCHHEHIDKPKAPSNIYQMLQWLLGLYFDPIYDELKNYIEELFTGLKEEYSLNTEALEVAVPDKKKDPIKSPLDAIQLIEALRKVCLYSEDTLAAILGRGHEEGRYAVDFFTNQDKLNYPNSAASCFDMLVDILSRVYHQLNFLYTQCRNGPSSSGWQECWYGRSVGGSSWNCNTFQCPDQTCKQKHDQKAGQHYECGIKSPLQSYLEDGLPGFLPHSFKTPGCKLTCTLSNHRGLPCKTPMGFSDISVTASHTQNGEYLRRALHDFCGPDSNLNKLCSMLTCVLRRPPQTLGDIFAFYHKFLENWEGGPKKVKTLIQHKHDAFSYAVNEAYFGEKYADLDITPVFGSSSHYDGNSTHPKGDLFSLVSCQPHANPVHPCGRYLQSLDDDIRVMYSDKHAKHYLSWIIYTTETLYDLLKKLYKECCDKCDKKGTKCHKSCDEKCAVKLAYEAAKSDTQKATSTAARDVSHEKSCHSIVKCANMHPTLYAYGFTFGSPHELGGAEDVQTRRTCKDLCNTLMGVISDKETDNAPLAKLIYVTIPEYIWAIRTPFSYLLLALWSLSLLYLLHITVVRLDVLRIRSHLRSPSSHRISAQSLFAAARINSLGMLRYFSP</sequence>
<evidence type="ECO:0008006" key="5">
    <source>
        <dbReference type="Google" id="ProtNLM"/>
    </source>
</evidence>
<dbReference type="GeneID" id="39872713"/>
<evidence type="ECO:0000313" key="4">
    <source>
        <dbReference type="Proteomes" id="UP000236319"/>
    </source>
</evidence>
<protein>
    <recommendedName>
        <fullName evidence="5">C3H1-type domain-containing protein</fullName>
    </recommendedName>
</protein>
<keyword evidence="2" id="KW-0472">Membrane</keyword>
<reference evidence="3 4" key="1">
    <citation type="journal article" date="2017" name="BMC Genomics">
        <title>Whole-genome assembly of Babesia ovata and comparative genomics between closely related pathogens.</title>
        <authorList>
            <person name="Yamagishi J."/>
            <person name="Asada M."/>
            <person name="Hakimi H."/>
            <person name="Tanaka T.Q."/>
            <person name="Sugimoto C."/>
            <person name="Kawazu S."/>
        </authorList>
    </citation>
    <scope>NUCLEOTIDE SEQUENCE [LARGE SCALE GENOMIC DNA]</scope>
    <source>
        <strain evidence="3 4">Miyake</strain>
    </source>
</reference>
<keyword evidence="4" id="KW-1185">Reference proteome</keyword>
<feature type="coiled-coil region" evidence="1">
    <location>
        <begin position="412"/>
        <end position="439"/>
    </location>
</feature>
<keyword evidence="1" id="KW-0175">Coiled coil</keyword>
<feature type="coiled-coil region" evidence="1">
    <location>
        <begin position="193"/>
        <end position="245"/>
    </location>
</feature>
<accession>A0A2H6K7G9</accession>
<dbReference type="EMBL" id="BDSA01000001">
    <property type="protein sequence ID" value="GBE58943.1"/>
    <property type="molecule type" value="Genomic_DNA"/>
</dbReference>
<comment type="caution">
    <text evidence="3">The sequence shown here is derived from an EMBL/GenBank/DDBJ whole genome shotgun (WGS) entry which is preliminary data.</text>
</comment>
<keyword evidence="2" id="KW-1133">Transmembrane helix</keyword>
<keyword evidence="2" id="KW-0812">Transmembrane</keyword>